<comment type="caution">
    <text evidence="1">The sequence shown here is derived from an EMBL/GenBank/DDBJ whole genome shotgun (WGS) entry which is preliminary data.</text>
</comment>
<dbReference type="VEuPathDB" id="FungiDB:PSHT_15467"/>
<protein>
    <submittedName>
        <fullName evidence="1">Uncharacterized protein</fullName>
    </submittedName>
</protein>
<organism evidence="1 2">
    <name type="scientific">Puccinia striiformis</name>
    <dbReference type="NCBI Taxonomy" id="27350"/>
    <lineage>
        <taxon>Eukaryota</taxon>
        <taxon>Fungi</taxon>
        <taxon>Dikarya</taxon>
        <taxon>Basidiomycota</taxon>
        <taxon>Pucciniomycotina</taxon>
        <taxon>Pucciniomycetes</taxon>
        <taxon>Pucciniales</taxon>
        <taxon>Pucciniaceae</taxon>
        <taxon>Puccinia</taxon>
    </lineage>
</organism>
<name>A0A2S4UF75_9BASI</name>
<dbReference type="Proteomes" id="UP000238274">
    <property type="component" value="Unassembled WGS sequence"/>
</dbReference>
<dbReference type="VEuPathDB" id="FungiDB:PSTT_07108"/>
<reference evidence="2" key="2">
    <citation type="journal article" date="2018" name="BMC Genomics">
        <title>Genomic insights into host adaptation between the wheat stripe rust pathogen (Puccinia striiformis f. sp. tritici) and the barley stripe rust pathogen (Puccinia striiformis f. sp. hordei).</title>
        <authorList>
            <person name="Xia C."/>
            <person name="Wang M."/>
            <person name="Yin C."/>
            <person name="Cornejo O.E."/>
            <person name="Hulbert S.H."/>
            <person name="Chen X."/>
        </authorList>
    </citation>
    <scope>NUCLEOTIDE SEQUENCE [LARGE SCALE GENOMIC DNA]</scope>
    <source>
        <strain evidence="2">93TX-2</strain>
    </source>
</reference>
<proteinExistence type="predicted"/>
<dbReference type="OrthoDB" id="10563231at2759"/>
<evidence type="ECO:0000313" key="1">
    <source>
        <dbReference type="EMBL" id="POV95794.1"/>
    </source>
</evidence>
<evidence type="ECO:0000313" key="2">
    <source>
        <dbReference type="Proteomes" id="UP000238274"/>
    </source>
</evidence>
<reference evidence="2" key="3">
    <citation type="journal article" date="2018" name="Mol. Plant Microbe Interact.">
        <title>Genome sequence resources for the wheat stripe rust pathogen (Puccinia striiformis f. sp. tritici) and the barley stripe rust pathogen (Puccinia striiformis f. sp. hordei).</title>
        <authorList>
            <person name="Xia C."/>
            <person name="Wang M."/>
            <person name="Yin C."/>
            <person name="Cornejo O.E."/>
            <person name="Hulbert S.H."/>
            <person name="Chen X."/>
        </authorList>
    </citation>
    <scope>NUCLEOTIDE SEQUENCE [LARGE SCALE GENOMIC DNA]</scope>
    <source>
        <strain evidence="2">93TX-2</strain>
    </source>
</reference>
<accession>A0A2S4UF75</accession>
<keyword evidence="2" id="KW-1185">Reference proteome</keyword>
<sequence length="83" mass="9922">MENKKWDHSIVLEGEKWDQGIKAEESKLKLEADEKEKCCQFEIEKMNTQTSHENKAKKLDLFTKLVESGKTMEEMEKFFKFFD</sequence>
<reference evidence="1 2" key="1">
    <citation type="submission" date="2017-12" db="EMBL/GenBank/DDBJ databases">
        <title>Gene loss provides genomic basis for host adaptation in cereal stripe rust fungi.</title>
        <authorList>
            <person name="Xia C."/>
        </authorList>
    </citation>
    <scope>NUCLEOTIDE SEQUENCE [LARGE SCALE GENOMIC DNA]</scope>
    <source>
        <strain evidence="1 2">93TX-2</strain>
    </source>
</reference>
<dbReference type="EMBL" id="PKSM01000399">
    <property type="protein sequence ID" value="POV95794.1"/>
    <property type="molecule type" value="Genomic_DNA"/>
</dbReference>
<dbReference type="AlphaFoldDB" id="A0A2S4UF75"/>
<gene>
    <name evidence="1" type="ORF">PSHT_15467</name>
</gene>